<dbReference type="EMBL" id="MDYO01000018">
    <property type="protein sequence ID" value="OQD95843.1"/>
    <property type="molecule type" value="Genomic_DNA"/>
</dbReference>
<comment type="caution">
    <text evidence="1">The sequence shown here is derived from an EMBL/GenBank/DDBJ whole genome shotgun (WGS) entry which is preliminary data.</text>
</comment>
<name>A0A1V6R314_9EURO</name>
<sequence>MIDEANLFDEYIYDEKIMRRTMNQIKIDMLTERVKHHCSSCGKEAKKLIWELQKNRNDGKNPLYGLPDKWMWTLYDPILAEKKQELGHPITFLSAFAPINILLEGSLFMGPYSKVWEQCSPLALALGKRALVVDQLLVVGGELVVGGYIEICNDRISYAVPASSGMAGIVKPFAGSLWSWGVLVDELRPPGQALVDACGRGGAYYRSPSVSVATMRYFCLSLLFVFSASTVFCTSCLASVSRVVHSSDSSVSLSPAGSTPDAGNTFTSRLYVPIIMMAWSRFGPTPCMGDVSIGQWWWEIEMVQLLKNRI</sequence>
<gene>
    <name evidence="1" type="ORF">PENSOL_c018G06472</name>
</gene>
<keyword evidence="2" id="KW-1185">Reference proteome</keyword>
<reference evidence="2" key="1">
    <citation type="journal article" date="2017" name="Nat. Microbiol.">
        <title>Global analysis of biosynthetic gene clusters reveals vast potential of secondary metabolite production in Penicillium species.</title>
        <authorList>
            <person name="Nielsen J.C."/>
            <person name="Grijseels S."/>
            <person name="Prigent S."/>
            <person name="Ji B."/>
            <person name="Dainat J."/>
            <person name="Nielsen K.F."/>
            <person name="Frisvad J.C."/>
            <person name="Workman M."/>
            <person name="Nielsen J."/>
        </authorList>
    </citation>
    <scope>NUCLEOTIDE SEQUENCE [LARGE SCALE GENOMIC DNA]</scope>
    <source>
        <strain evidence="2">IBT 29525</strain>
    </source>
</reference>
<dbReference type="STRING" id="60172.A0A1V6R314"/>
<protein>
    <submittedName>
        <fullName evidence="1">Uncharacterized protein</fullName>
    </submittedName>
</protein>
<proteinExistence type="predicted"/>
<dbReference type="Proteomes" id="UP000191612">
    <property type="component" value="Unassembled WGS sequence"/>
</dbReference>
<evidence type="ECO:0000313" key="2">
    <source>
        <dbReference type="Proteomes" id="UP000191612"/>
    </source>
</evidence>
<organism evidence="1 2">
    <name type="scientific">Penicillium solitum</name>
    <dbReference type="NCBI Taxonomy" id="60172"/>
    <lineage>
        <taxon>Eukaryota</taxon>
        <taxon>Fungi</taxon>
        <taxon>Dikarya</taxon>
        <taxon>Ascomycota</taxon>
        <taxon>Pezizomycotina</taxon>
        <taxon>Eurotiomycetes</taxon>
        <taxon>Eurotiomycetidae</taxon>
        <taxon>Eurotiales</taxon>
        <taxon>Aspergillaceae</taxon>
        <taxon>Penicillium</taxon>
    </lineage>
</organism>
<accession>A0A1V6R314</accession>
<evidence type="ECO:0000313" key="1">
    <source>
        <dbReference type="EMBL" id="OQD95843.1"/>
    </source>
</evidence>
<dbReference type="AlphaFoldDB" id="A0A1V6R314"/>